<feature type="non-terminal residue" evidence="1">
    <location>
        <position position="1"/>
    </location>
</feature>
<protein>
    <submittedName>
        <fullName evidence="1">8166_t:CDS:1</fullName>
    </submittedName>
</protein>
<organism evidence="1 2">
    <name type="scientific">Gigaspora margarita</name>
    <dbReference type="NCBI Taxonomy" id="4874"/>
    <lineage>
        <taxon>Eukaryota</taxon>
        <taxon>Fungi</taxon>
        <taxon>Fungi incertae sedis</taxon>
        <taxon>Mucoromycota</taxon>
        <taxon>Glomeromycotina</taxon>
        <taxon>Glomeromycetes</taxon>
        <taxon>Diversisporales</taxon>
        <taxon>Gigasporaceae</taxon>
        <taxon>Gigaspora</taxon>
    </lineage>
</organism>
<keyword evidence="2" id="KW-1185">Reference proteome</keyword>
<sequence>RSLNVKCPNKPNSTMGFGRMQVNEKNSQLIDEDSFSTKR</sequence>
<accession>A0ABN7UWY6</accession>
<comment type="caution">
    <text evidence="1">The sequence shown here is derived from an EMBL/GenBank/DDBJ whole genome shotgun (WGS) entry which is preliminary data.</text>
</comment>
<gene>
    <name evidence="1" type="ORF">GMARGA_LOCUS11694</name>
</gene>
<evidence type="ECO:0000313" key="2">
    <source>
        <dbReference type="Proteomes" id="UP000789901"/>
    </source>
</evidence>
<name>A0ABN7UWY6_GIGMA</name>
<dbReference type="EMBL" id="CAJVQB010006921">
    <property type="protein sequence ID" value="CAG8693960.1"/>
    <property type="molecule type" value="Genomic_DNA"/>
</dbReference>
<proteinExistence type="predicted"/>
<evidence type="ECO:0000313" key="1">
    <source>
        <dbReference type="EMBL" id="CAG8693960.1"/>
    </source>
</evidence>
<reference evidence="1 2" key="1">
    <citation type="submission" date="2021-06" db="EMBL/GenBank/DDBJ databases">
        <authorList>
            <person name="Kallberg Y."/>
            <person name="Tangrot J."/>
            <person name="Rosling A."/>
        </authorList>
    </citation>
    <scope>NUCLEOTIDE SEQUENCE [LARGE SCALE GENOMIC DNA]</scope>
    <source>
        <strain evidence="1 2">120-4 pot B 10/14</strain>
    </source>
</reference>
<dbReference type="Proteomes" id="UP000789901">
    <property type="component" value="Unassembled WGS sequence"/>
</dbReference>